<dbReference type="InterPro" id="IPR036390">
    <property type="entry name" value="WH_DNA-bd_sf"/>
</dbReference>
<accession>A0ABM8Z9S0</accession>
<evidence type="ECO:0000259" key="8">
    <source>
        <dbReference type="Pfam" id="PF01316"/>
    </source>
</evidence>
<dbReference type="SUPFAM" id="SSF46785">
    <property type="entry name" value="Winged helix' DNA-binding domain"/>
    <property type="match status" value="1"/>
</dbReference>
<keyword evidence="3 7" id="KW-0963">Cytoplasm</keyword>
<evidence type="ECO:0000256" key="7">
    <source>
        <dbReference type="HAMAP-Rule" id="MF_00173"/>
    </source>
</evidence>
<dbReference type="EMBL" id="CAKKNT010000005">
    <property type="protein sequence ID" value="CAH0418214.1"/>
    <property type="molecule type" value="Genomic_DNA"/>
</dbReference>
<comment type="function">
    <text evidence="7">Regulates arginine biosynthesis genes.</text>
</comment>
<dbReference type="Gene3D" id="3.30.1360.40">
    <property type="match status" value="1"/>
</dbReference>
<keyword evidence="7" id="KW-0028">Amino-acid biosynthesis</keyword>
<keyword evidence="6 7" id="KW-0804">Transcription</keyword>
<evidence type="ECO:0000259" key="9">
    <source>
        <dbReference type="Pfam" id="PF02863"/>
    </source>
</evidence>
<dbReference type="InterPro" id="IPR020899">
    <property type="entry name" value="Arg_repress_C"/>
</dbReference>
<evidence type="ECO:0000256" key="2">
    <source>
        <dbReference type="ARBA" id="ARBA00008316"/>
    </source>
</evidence>
<keyword evidence="7" id="KW-0055">Arginine biosynthesis</keyword>
<reference evidence="10 11" key="1">
    <citation type="submission" date="2021-11" db="EMBL/GenBank/DDBJ databases">
        <authorList>
            <person name="Depoorter E."/>
        </authorList>
    </citation>
    <scope>NUCLEOTIDE SEQUENCE [LARGE SCALE GENOMIC DNA]</scope>
    <source>
        <strain evidence="10 11">LMG 24286</strain>
    </source>
</reference>
<evidence type="ECO:0000256" key="5">
    <source>
        <dbReference type="ARBA" id="ARBA00023125"/>
    </source>
</evidence>
<keyword evidence="5 7" id="KW-0238">DNA-binding</keyword>
<dbReference type="Proteomes" id="UP000789719">
    <property type="component" value="Unassembled WGS sequence"/>
</dbReference>
<evidence type="ECO:0000256" key="3">
    <source>
        <dbReference type="ARBA" id="ARBA00022490"/>
    </source>
</evidence>
<proteinExistence type="inferred from homology"/>
<gene>
    <name evidence="10" type="primary">argR_1</name>
    <name evidence="7" type="synonym">argR</name>
    <name evidence="10" type="ORF">WGH24286_00630</name>
</gene>
<dbReference type="SUPFAM" id="SSF55252">
    <property type="entry name" value="C-terminal domain of arginine repressor"/>
    <property type="match status" value="1"/>
</dbReference>
<feature type="domain" description="Arginine repressor DNA-binding" evidence="8">
    <location>
        <begin position="1"/>
        <end position="64"/>
    </location>
</feature>
<dbReference type="PANTHER" id="PTHR34471">
    <property type="entry name" value="ARGININE REPRESSOR"/>
    <property type="match status" value="1"/>
</dbReference>
<dbReference type="InterPro" id="IPR036388">
    <property type="entry name" value="WH-like_DNA-bd_sf"/>
</dbReference>
<dbReference type="PRINTS" id="PR01467">
    <property type="entry name" value="ARGREPRESSOR"/>
</dbReference>
<evidence type="ECO:0000256" key="1">
    <source>
        <dbReference type="ARBA" id="ARBA00004496"/>
    </source>
</evidence>
<evidence type="ECO:0000256" key="4">
    <source>
        <dbReference type="ARBA" id="ARBA00023015"/>
    </source>
</evidence>
<dbReference type="PANTHER" id="PTHR34471:SF1">
    <property type="entry name" value="ARGININE REPRESSOR"/>
    <property type="match status" value="1"/>
</dbReference>
<keyword evidence="4 7" id="KW-0805">Transcription regulation</keyword>
<dbReference type="RefSeq" id="WP_230098313.1">
    <property type="nucleotide sequence ID" value="NZ_CAKKNT010000005.1"/>
</dbReference>
<comment type="similarity">
    <text evidence="2 7">Belongs to the ArgR family.</text>
</comment>
<comment type="pathway">
    <text evidence="7">Amino-acid biosynthesis; L-arginine biosynthesis [regulation].</text>
</comment>
<protein>
    <recommendedName>
        <fullName evidence="7">Arginine repressor</fullName>
    </recommendedName>
</protein>
<dbReference type="InterPro" id="IPR036251">
    <property type="entry name" value="Arg_repress_C_sf"/>
</dbReference>
<evidence type="ECO:0000313" key="11">
    <source>
        <dbReference type="Proteomes" id="UP000789719"/>
    </source>
</evidence>
<name>A0ABM8Z9S0_9LACO</name>
<comment type="subcellular location">
    <subcellularLocation>
        <location evidence="1 7">Cytoplasm</location>
    </subcellularLocation>
</comment>
<dbReference type="InterPro" id="IPR001669">
    <property type="entry name" value="Arg_repress"/>
</dbReference>
<dbReference type="HAMAP" id="MF_00173">
    <property type="entry name" value="Arg_repressor"/>
    <property type="match status" value="1"/>
</dbReference>
<dbReference type="Gene3D" id="1.10.10.10">
    <property type="entry name" value="Winged helix-like DNA-binding domain superfamily/Winged helix DNA-binding domain"/>
    <property type="match status" value="1"/>
</dbReference>
<evidence type="ECO:0000256" key="6">
    <source>
        <dbReference type="ARBA" id="ARBA00023163"/>
    </source>
</evidence>
<sequence length="153" mass="17084">MNKKQRLEIIKEVLEQEQIGSQKGLMVALEKRGVEVKQSAISRDLKTLNYAKVADQHGFVSYQAMANKASNKVNQLHELMSEVMLSVTRVQFMNIVKTLPANGNLLAALIDEQELPDVLATLAGHDTIYITSPTEDAAVRLHEVLVQALNFRE</sequence>
<keyword evidence="7" id="KW-0678">Repressor</keyword>
<dbReference type="Pfam" id="PF01316">
    <property type="entry name" value="Arg_repressor"/>
    <property type="match status" value="1"/>
</dbReference>
<comment type="caution">
    <text evidence="10">The sequence shown here is derived from an EMBL/GenBank/DDBJ whole genome shotgun (WGS) entry which is preliminary data.</text>
</comment>
<feature type="domain" description="Arginine repressor C-terminal" evidence="9">
    <location>
        <begin position="81"/>
        <end position="145"/>
    </location>
</feature>
<dbReference type="Pfam" id="PF02863">
    <property type="entry name" value="Arg_repressor_C"/>
    <property type="match status" value="1"/>
</dbReference>
<keyword evidence="11" id="KW-1185">Reference proteome</keyword>
<organism evidence="10 11">
    <name type="scientific">Periweissella ghanensis</name>
    <dbReference type="NCBI Taxonomy" id="467997"/>
    <lineage>
        <taxon>Bacteria</taxon>
        <taxon>Bacillati</taxon>
        <taxon>Bacillota</taxon>
        <taxon>Bacilli</taxon>
        <taxon>Lactobacillales</taxon>
        <taxon>Lactobacillaceae</taxon>
        <taxon>Periweissella</taxon>
    </lineage>
</organism>
<dbReference type="InterPro" id="IPR020900">
    <property type="entry name" value="Arg_repress_DNA-bd"/>
</dbReference>
<evidence type="ECO:0000313" key="10">
    <source>
        <dbReference type="EMBL" id="CAH0418214.1"/>
    </source>
</evidence>